<comment type="subcellular location">
    <subcellularLocation>
        <location evidence="1">Nucleus</location>
    </subcellularLocation>
</comment>
<proteinExistence type="predicted"/>
<evidence type="ECO:0000256" key="5">
    <source>
        <dbReference type="ARBA" id="ARBA00023163"/>
    </source>
</evidence>
<evidence type="ECO:0000256" key="3">
    <source>
        <dbReference type="ARBA" id="ARBA00023015"/>
    </source>
</evidence>
<feature type="region of interest" description="Disordered" evidence="7">
    <location>
        <begin position="219"/>
        <end position="274"/>
    </location>
</feature>
<sequence length="382" mass="42641">MDNLRRSDHHDGAGGGDRDAESYLRRIKAEIRKTNKPIMEKKRRARINNYLNDLKALLLDAMKKDPIRHSKLEKADILDLTVKHLQDMERRKLAVAMAVDPTVVDKFKSGYNECVDEIDKYFSTVPGMDSGLKQRVTNHLKSYLKYQRFPTPIAAGAAGTFGGLFGRASDEINNNGRLAMEGLSLIPSLLPSGELAFIMPHGSAAGLPFLPRLSTAGGPTGMPPLGGSNHFKQIPHEKQPYAPSPPLSPVSDQDSVKGATSVDLRTPQNKGMLPTTMLKTRPALMESLLSAFPTPPTPEESSRISAFRPNLKLIDRIRMHQEGAVKRTAPDDRDEERESKRSRRVDPEEEDDDDDFSEDGDDEREEENDSKENSTGDMWRPW</sequence>
<evidence type="ECO:0000313" key="10">
    <source>
        <dbReference type="EMBL" id="CAG6462686.1"/>
    </source>
</evidence>
<dbReference type="SMART" id="SM00353">
    <property type="entry name" value="HLH"/>
    <property type="match status" value="1"/>
</dbReference>
<dbReference type="SMART" id="SM00511">
    <property type="entry name" value="ORANGE"/>
    <property type="match status" value="1"/>
</dbReference>
<dbReference type="GO" id="GO:0006355">
    <property type="term" value="P:regulation of DNA-templated transcription"/>
    <property type="evidence" value="ECO:0007669"/>
    <property type="project" value="InterPro"/>
</dbReference>
<name>A0A8D8F8U6_CULPI</name>
<dbReference type="EMBL" id="HBUE01045994">
    <property type="protein sequence ID" value="CAG6462686.1"/>
    <property type="molecule type" value="Transcribed_RNA"/>
</dbReference>
<dbReference type="Pfam" id="PF07527">
    <property type="entry name" value="Hairy_orange"/>
    <property type="match status" value="1"/>
</dbReference>
<feature type="compositionally biased region" description="Basic and acidic residues" evidence="7">
    <location>
        <begin position="318"/>
        <end position="339"/>
    </location>
</feature>
<dbReference type="GO" id="GO:0005634">
    <property type="term" value="C:nucleus"/>
    <property type="evidence" value="ECO:0007669"/>
    <property type="project" value="UniProtKB-SubCell"/>
</dbReference>
<evidence type="ECO:0000256" key="2">
    <source>
        <dbReference type="ARBA" id="ARBA00022473"/>
    </source>
</evidence>
<dbReference type="SUPFAM" id="SSF158457">
    <property type="entry name" value="Orange domain-like"/>
    <property type="match status" value="1"/>
</dbReference>
<dbReference type="PANTHER" id="PTHR10985">
    <property type="entry name" value="BASIC HELIX-LOOP-HELIX TRANSCRIPTION FACTOR, HES-RELATED"/>
    <property type="match status" value="1"/>
</dbReference>
<feature type="domain" description="BHLH" evidence="8">
    <location>
        <begin position="31"/>
        <end position="88"/>
    </location>
</feature>
<feature type="domain" description="Orange" evidence="9">
    <location>
        <begin position="107"/>
        <end position="140"/>
    </location>
</feature>
<dbReference type="Pfam" id="PF00010">
    <property type="entry name" value="HLH"/>
    <property type="match status" value="1"/>
</dbReference>
<dbReference type="Gene3D" id="4.10.280.10">
    <property type="entry name" value="Helix-loop-helix DNA-binding domain"/>
    <property type="match status" value="1"/>
</dbReference>
<evidence type="ECO:0000256" key="6">
    <source>
        <dbReference type="ARBA" id="ARBA00023242"/>
    </source>
</evidence>
<dbReference type="InterPro" id="IPR011598">
    <property type="entry name" value="bHLH_dom"/>
</dbReference>
<dbReference type="InterPro" id="IPR003650">
    <property type="entry name" value="Orange_dom"/>
</dbReference>
<keyword evidence="5" id="KW-0804">Transcription</keyword>
<dbReference type="GO" id="GO:1990837">
    <property type="term" value="F:sequence-specific double-stranded DNA binding"/>
    <property type="evidence" value="ECO:0007669"/>
    <property type="project" value="UniProtKB-ARBA"/>
</dbReference>
<feature type="region of interest" description="Disordered" evidence="7">
    <location>
        <begin position="318"/>
        <end position="382"/>
    </location>
</feature>
<feature type="compositionally biased region" description="Acidic residues" evidence="7">
    <location>
        <begin position="347"/>
        <end position="369"/>
    </location>
</feature>
<dbReference type="InterPro" id="IPR050370">
    <property type="entry name" value="HES_HEY"/>
</dbReference>
<evidence type="ECO:0000256" key="1">
    <source>
        <dbReference type="ARBA" id="ARBA00004123"/>
    </source>
</evidence>
<organism evidence="10">
    <name type="scientific">Culex pipiens</name>
    <name type="common">House mosquito</name>
    <dbReference type="NCBI Taxonomy" id="7175"/>
    <lineage>
        <taxon>Eukaryota</taxon>
        <taxon>Metazoa</taxon>
        <taxon>Ecdysozoa</taxon>
        <taxon>Arthropoda</taxon>
        <taxon>Hexapoda</taxon>
        <taxon>Insecta</taxon>
        <taxon>Pterygota</taxon>
        <taxon>Neoptera</taxon>
        <taxon>Endopterygota</taxon>
        <taxon>Diptera</taxon>
        <taxon>Nematocera</taxon>
        <taxon>Culicoidea</taxon>
        <taxon>Culicidae</taxon>
        <taxon>Culicinae</taxon>
        <taxon>Culicini</taxon>
        <taxon>Culex</taxon>
        <taxon>Culex</taxon>
    </lineage>
</organism>
<dbReference type="GO" id="GO:0046983">
    <property type="term" value="F:protein dimerization activity"/>
    <property type="evidence" value="ECO:0007669"/>
    <property type="project" value="InterPro"/>
</dbReference>
<evidence type="ECO:0000256" key="4">
    <source>
        <dbReference type="ARBA" id="ARBA00023125"/>
    </source>
</evidence>
<dbReference type="SUPFAM" id="SSF47459">
    <property type="entry name" value="HLH, helix-loop-helix DNA-binding domain"/>
    <property type="match status" value="1"/>
</dbReference>
<dbReference type="InterPro" id="IPR036638">
    <property type="entry name" value="HLH_DNA-bd_sf"/>
</dbReference>
<evidence type="ECO:0000259" key="9">
    <source>
        <dbReference type="PROSITE" id="PS51054"/>
    </source>
</evidence>
<keyword evidence="3" id="KW-0805">Transcription regulation</keyword>
<keyword evidence="6" id="KW-0539">Nucleus</keyword>
<protein>
    <submittedName>
        <fullName evidence="10">Protein deadpan</fullName>
    </submittedName>
</protein>
<feature type="region of interest" description="Disordered" evidence="7">
    <location>
        <begin position="1"/>
        <end position="20"/>
    </location>
</feature>
<evidence type="ECO:0000259" key="8">
    <source>
        <dbReference type="PROSITE" id="PS50888"/>
    </source>
</evidence>
<reference evidence="10" key="1">
    <citation type="submission" date="2021-05" db="EMBL/GenBank/DDBJ databases">
        <authorList>
            <person name="Alioto T."/>
            <person name="Alioto T."/>
            <person name="Gomez Garrido J."/>
        </authorList>
    </citation>
    <scope>NUCLEOTIDE SEQUENCE</scope>
</reference>
<evidence type="ECO:0000256" key="7">
    <source>
        <dbReference type="SAM" id="MobiDB-lite"/>
    </source>
</evidence>
<keyword evidence="4" id="KW-0238">DNA-binding</keyword>
<dbReference type="PROSITE" id="PS50888">
    <property type="entry name" value="BHLH"/>
    <property type="match status" value="1"/>
</dbReference>
<dbReference type="PROSITE" id="PS51054">
    <property type="entry name" value="ORANGE"/>
    <property type="match status" value="1"/>
</dbReference>
<dbReference type="Gene3D" id="6.10.250.980">
    <property type="match status" value="1"/>
</dbReference>
<accession>A0A8D8F8U6</accession>
<keyword evidence="2" id="KW-0217">Developmental protein</keyword>
<dbReference type="AlphaFoldDB" id="A0A8D8F8U6"/>
<dbReference type="FunFam" id="4.10.280.10:FF:000009">
    <property type="entry name" value="Transcription factor HES-1"/>
    <property type="match status" value="1"/>
</dbReference>